<dbReference type="SUPFAM" id="SSF109736">
    <property type="entry name" value="FGAM synthase PurL, linker domain"/>
    <property type="match status" value="1"/>
</dbReference>
<dbReference type="Pfam" id="PF22689">
    <property type="entry name" value="FGAR-AT_PurM_N-like"/>
    <property type="match status" value="1"/>
</dbReference>
<dbReference type="PANTHER" id="PTHR10099">
    <property type="entry name" value="PHOSPHORIBOSYLFORMYLGLYCINAMIDINE SYNTHASE"/>
    <property type="match status" value="1"/>
</dbReference>
<keyword evidence="6" id="KW-0479">Metal-binding</keyword>
<keyword evidence="8" id="KW-0658">Purine biosynthesis</keyword>
<dbReference type="InterPro" id="IPR036604">
    <property type="entry name" value="PurS-like_sf"/>
</dbReference>
<dbReference type="SMART" id="SM01211">
    <property type="entry name" value="GATase_5"/>
    <property type="match status" value="1"/>
</dbReference>
<dbReference type="EMBL" id="JANBQB010000108">
    <property type="protein sequence ID" value="KAJ1981905.1"/>
    <property type="molecule type" value="Genomic_DNA"/>
</dbReference>
<dbReference type="Gene3D" id="1.10.8.750">
    <property type="entry name" value="Phosphoribosylformylglycinamidine synthase, linker domain"/>
    <property type="match status" value="1"/>
</dbReference>
<dbReference type="Pfam" id="PF13507">
    <property type="entry name" value="GATase_5"/>
    <property type="match status" value="2"/>
</dbReference>
<dbReference type="GO" id="GO:0046872">
    <property type="term" value="F:metal ion binding"/>
    <property type="evidence" value="ECO:0007669"/>
    <property type="project" value="UniProtKB-KW"/>
</dbReference>
<evidence type="ECO:0000259" key="17">
    <source>
        <dbReference type="Pfam" id="PF02769"/>
    </source>
</evidence>
<evidence type="ECO:0000259" key="18">
    <source>
        <dbReference type="Pfam" id="PF18072"/>
    </source>
</evidence>
<dbReference type="Pfam" id="PF18072">
    <property type="entry name" value="FGAR-AT_linker"/>
    <property type="match status" value="1"/>
</dbReference>
<protein>
    <recommendedName>
        <fullName evidence="15">Phosphoribosylformylglycinamidine synthase</fullName>
        <ecNumber evidence="3">6.3.5.3</ecNumber>
    </recommendedName>
    <alternativeName>
        <fullName evidence="13">Formylglycinamide ribonucleotide amidotransferase</fullName>
    </alternativeName>
    <alternativeName>
        <fullName evidence="12">Formylglycinamide ribotide amidotransferase</fullName>
    </alternativeName>
</protein>
<evidence type="ECO:0000256" key="13">
    <source>
        <dbReference type="ARBA" id="ARBA00032632"/>
    </source>
</evidence>
<dbReference type="InterPro" id="IPR036676">
    <property type="entry name" value="PurM-like_C_sf"/>
</dbReference>
<evidence type="ECO:0000313" key="22">
    <source>
        <dbReference type="Proteomes" id="UP001151582"/>
    </source>
</evidence>
<dbReference type="InterPro" id="IPR040707">
    <property type="entry name" value="FGAR-AT_N"/>
</dbReference>
<evidence type="ECO:0000256" key="8">
    <source>
        <dbReference type="ARBA" id="ARBA00022755"/>
    </source>
</evidence>
<accession>A0A9W8B930</accession>
<feature type="domain" description="PurM-like C-terminal" evidence="17">
    <location>
        <begin position="544"/>
        <end position="702"/>
    </location>
</feature>
<keyword evidence="10" id="KW-0460">Magnesium</keyword>
<dbReference type="Pfam" id="PF18076">
    <property type="entry name" value="FGAR-AT_N"/>
    <property type="match status" value="1"/>
</dbReference>
<dbReference type="Pfam" id="PF02769">
    <property type="entry name" value="AIRS_C"/>
    <property type="match status" value="2"/>
</dbReference>
<gene>
    <name evidence="21" type="primary">ADE6</name>
    <name evidence="21" type="ORF">H4R34_001907</name>
</gene>
<evidence type="ECO:0000256" key="6">
    <source>
        <dbReference type="ARBA" id="ARBA00022723"/>
    </source>
</evidence>
<feature type="domain" description="PurM-like C-terminal" evidence="17">
    <location>
        <begin position="1076"/>
        <end position="1171"/>
    </location>
</feature>
<keyword evidence="9" id="KW-0067">ATP-binding</keyword>
<feature type="compositionally biased region" description="Basic and acidic residues" evidence="16">
    <location>
        <begin position="1419"/>
        <end position="1428"/>
    </location>
</feature>
<dbReference type="InterPro" id="IPR010918">
    <property type="entry name" value="PurM-like_C_dom"/>
</dbReference>
<feature type="domain" description="Phosphoribosylformylglycinamidine synthase linker" evidence="18">
    <location>
        <begin position="240"/>
        <end position="302"/>
    </location>
</feature>
<dbReference type="GO" id="GO:0004642">
    <property type="term" value="F:phosphoribosylformylglycinamidine synthase activity"/>
    <property type="evidence" value="ECO:0007669"/>
    <property type="project" value="UniProtKB-EC"/>
</dbReference>
<dbReference type="Gene3D" id="3.90.650.10">
    <property type="entry name" value="PurM-like C-terminal domain"/>
    <property type="match status" value="2"/>
</dbReference>
<keyword evidence="11" id="KW-0315">Glutamine amidotransferase</keyword>
<evidence type="ECO:0000256" key="5">
    <source>
        <dbReference type="ARBA" id="ARBA00022598"/>
    </source>
</evidence>
<keyword evidence="22" id="KW-1185">Reference proteome</keyword>
<evidence type="ECO:0000256" key="3">
    <source>
        <dbReference type="ARBA" id="ARBA00012747"/>
    </source>
</evidence>
<comment type="catalytic activity">
    <reaction evidence="14">
        <text>N(2)-formyl-N(1)-(5-phospho-beta-D-ribosyl)glycinamide + L-glutamine + ATP + H2O = 2-formamido-N(1)-(5-O-phospho-beta-D-ribosyl)acetamidine + L-glutamate + ADP + phosphate + H(+)</text>
        <dbReference type="Rhea" id="RHEA:17129"/>
        <dbReference type="ChEBI" id="CHEBI:15377"/>
        <dbReference type="ChEBI" id="CHEBI:15378"/>
        <dbReference type="ChEBI" id="CHEBI:29985"/>
        <dbReference type="ChEBI" id="CHEBI:30616"/>
        <dbReference type="ChEBI" id="CHEBI:43474"/>
        <dbReference type="ChEBI" id="CHEBI:58359"/>
        <dbReference type="ChEBI" id="CHEBI:147286"/>
        <dbReference type="ChEBI" id="CHEBI:147287"/>
        <dbReference type="ChEBI" id="CHEBI:456216"/>
        <dbReference type="EC" id="6.3.5.3"/>
    </reaction>
</comment>
<sequence>MASMLVLPGQPALSAQETKVRHAKAKALFPEVECVRSAYLYFVELQLGFQFDPKAHTHELQILHRLMPTGPAATSADHSALELLYSEGFLCQDHPKLVSSDSAPESTTITTQAAVSSRHQFYLVLPRPGTISPWSSKATEIAHKCQLTHCVKRIERGTVYFLTLEATQPRLDHQDDERSESLCALFHDRMTEAYWDRIPAFGDIFQGGEPAHLKRVPLLPESDANAADSMPSFDEARQILVEANKAWGLALASDEIDYLVQAFAGVMATEAAISVAHPLRRNPTDAELMMFAQVNSEHCRHKIFNASWTIDSEEKALSLFKMIKNTYAKNPQGVLSAYSDNAAVLQGFVAPRFFANPQAYLTLDPASQPSPVPFQSMYQHQTEPIHILCKVETHNHPTAVSPFSGAGTGSGGEIRDEGSVGRGSKPKAGMTGFIVSHLRVPDWEQPWETNTRLVSLGKPSHIASSLDIMMEAPIGGAAFNNEYGRPNLTGFFRTFAEHTLNLYQPSSVPEGTEHQYRGFHKPIMIAGGVGNVRECNMLKRPFAPGARLVVLGGPAMLIGLGGGAASSMASGASSAALDFDSVQRENPEMQRRCQEVIDTCSSLPPEQNPILFIHDVGAGGLSNALPELVHDSGLGAVIELRDIPSDDHSMSPMEIWCNEAQERYVCAVHPDSLAVFTAIAQRERCPFAVVGTAIEELRLTVTDRLRQGTSEHKVIDLPMDILFGKPPKMHRVDQTQARVGTAFDTTLAAYHPDIGVPSERLAQAAERVLHFPAVGGKSFLITIGDRTVSGLVCQDQMVGPWQVPVADVAVTATTYAQDSPFYTVERDASTCSGEAMATGERSPVALLSAAASARLAVGESLTNLIAADVPALNQVRLSANWMAAAQVPGEGAALYEAVQAIGMDLCPTLGIAIPVGKDSMSMKMTWPKRVAADATHAEDEVDGGTGSTDEVVAAPLSLVITAFSPVTDVRRSITPQLQHPLNTGYEHVSANTSLVFIDLAAGKQRLGGSSLAQVYNRLGETCPDMDDPRLFKAFFAAMVACKRYFVKADDADVGNEDTALASNDSTSLIRYITTKQSQDRNAYLGGDSLILAYHDRSDGGLFAAIVEMVLAGRLCLSVDISTLGPDPVASLFNEELGAVVQIADEHYEALVAVFVAQGFPAQHLHRIGKVGQPLHVRTKEECQDPEGPADAVTIVHNDEVVYASSIPRLHQTWSALSHQMQRLRDNPDCADQEFQGLAEARNPGCSYRLTYGPEHDYTRLQDMVRNSLPMNPLGDCRPRVAILREQGVNGQLEMAHAFHSAGFDAVDVHMTDLFAGRVSLDQFTGLAIVGGFSYGDVFGAASGWALSGMLSDKVRQELDRFFRVREDTFALGVCNGCQFLSQIKDLIPGAETWPRFVRNASAQFEARFPRVQINPTGKQWREPRDNRKPSTAPAAAAAPTSSSCIFLRGMVGSQLPIACAHGEGYADFPGDTEKEKIATMERCMSLGLVAMQFVNNDGEITNRYPFNPNGSRGGVTAVTTPNGRVLAMMPHPERATRTATLSWAPPGLASQWGENSPWFRLFVNARRWVYTMANKRA</sequence>
<dbReference type="InterPro" id="IPR036921">
    <property type="entry name" value="PurM-like_N_sf"/>
</dbReference>
<evidence type="ECO:0000256" key="1">
    <source>
        <dbReference type="ARBA" id="ARBA00004920"/>
    </source>
</evidence>
<dbReference type="CDD" id="cd01740">
    <property type="entry name" value="GATase1_FGAR_AT"/>
    <property type="match status" value="1"/>
</dbReference>
<evidence type="ECO:0000256" key="16">
    <source>
        <dbReference type="SAM" id="MobiDB-lite"/>
    </source>
</evidence>
<evidence type="ECO:0000256" key="12">
    <source>
        <dbReference type="ARBA" id="ARBA00029823"/>
    </source>
</evidence>
<dbReference type="GO" id="GO:0005524">
    <property type="term" value="F:ATP binding"/>
    <property type="evidence" value="ECO:0007669"/>
    <property type="project" value="UniProtKB-KW"/>
</dbReference>
<evidence type="ECO:0000256" key="7">
    <source>
        <dbReference type="ARBA" id="ARBA00022741"/>
    </source>
</evidence>
<comment type="pathway">
    <text evidence="1">Purine metabolism; IMP biosynthesis via de novo pathway; 5-amino-1-(5-phospho-D-ribosyl)imidazole from N(2)-formyl-N(1)-(5-phospho-D-ribosyl)glycinamide: step 1/2.</text>
</comment>
<dbReference type="NCBIfam" id="NF003672">
    <property type="entry name" value="PRK05297.1"/>
    <property type="match status" value="1"/>
</dbReference>
<dbReference type="SUPFAM" id="SSF82697">
    <property type="entry name" value="PurS-like"/>
    <property type="match status" value="1"/>
</dbReference>
<dbReference type="Gene3D" id="3.30.1330.10">
    <property type="entry name" value="PurM-like, N-terminal domain"/>
    <property type="match status" value="2"/>
</dbReference>
<dbReference type="GO" id="GO:0005737">
    <property type="term" value="C:cytoplasm"/>
    <property type="evidence" value="ECO:0007669"/>
    <property type="project" value="TreeGrafter"/>
</dbReference>
<evidence type="ECO:0000259" key="19">
    <source>
        <dbReference type="Pfam" id="PF18076"/>
    </source>
</evidence>
<name>A0A9W8B930_9FUNG</name>
<evidence type="ECO:0000256" key="11">
    <source>
        <dbReference type="ARBA" id="ARBA00022962"/>
    </source>
</evidence>
<dbReference type="CDD" id="cd02204">
    <property type="entry name" value="PurL_repeat2"/>
    <property type="match status" value="1"/>
</dbReference>
<evidence type="ECO:0000256" key="15">
    <source>
        <dbReference type="ARBA" id="ARBA00071729"/>
    </source>
</evidence>
<feature type="region of interest" description="Disordered" evidence="16">
    <location>
        <begin position="401"/>
        <end position="426"/>
    </location>
</feature>
<evidence type="ECO:0000256" key="14">
    <source>
        <dbReference type="ARBA" id="ARBA00052585"/>
    </source>
</evidence>
<reference evidence="21" key="1">
    <citation type="submission" date="2022-07" db="EMBL/GenBank/DDBJ databases">
        <title>Phylogenomic reconstructions and comparative analyses of Kickxellomycotina fungi.</title>
        <authorList>
            <person name="Reynolds N.K."/>
            <person name="Stajich J.E."/>
            <person name="Barry K."/>
            <person name="Grigoriev I.V."/>
            <person name="Crous P."/>
            <person name="Smith M.E."/>
        </authorList>
    </citation>
    <scope>NUCLEOTIDE SEQUENCE</scope>
    <source>
        <strain evidence="21">RSA 567</strain>
    </source>
</reference>
<comment type="similarity">
    <text evidence="2">In the N-terminal section; belongs to the FGAMS family.</text>
</comment>
<dbReference type="FunFam" id="3.90.650.10:FF:000002">
    <property type="entry name" value="Phosphoribosylformylglycinamidine synthase"/>
    <property type="match status" value="1"/>
</dbReference>
<evidence type="ECO:0000256" key="4">
    <source>
        <dbReference type="ARBA" id="ARBA00022490"/>
    </source>
</evidence>
<keyword evidence="5 21" id="KW-0436">Ligase</keyword>
<comment type="caution">
    <text evidence="21">The sequence shown here is derived from an EMBL/GenBank/DDBJ whole genome shotgun (WGS) entry which is preliminary data.</text>
</comment>
<evidence type="ECO:0000259" key="20">
    <source>
        <dbReference type="Pfam" id="PF22689"/>
    </source>
</evidence>
<dbReference type="InterPro" id="IPR029062">
    <property type="entry name" value="Class_I_gatase-like"/>
</dbReference>
<feature type="domain" description="Phosphoribosylformylglycinamidine synthase N-terminal" evidence="19">
    <location>
        <begin position="113"/>
        <end position="205"/>
    </location>
</feature>
<keyword evidence="7" id="KW-0547">Nucleotide-binding</keyword>
<dbReference type="Gene3D" id="3.40.50.880">
    <property type="match status" value="1"/>
</dbReference>
<keyword evidence="4" id="KW-0963">Cytoplasm</keyword>
<feature type="domain" description="FGAR-AT PurM N-terminal-like" evidence="20">
    <location>
        <begin position="777"/>
        <end position="965"/>
    </location>
</feature>
<dbReference type="OrthoDB" id="6666987at2759"/>
<dbReference type="InterPro" id="IPR055181">
    <property type="entry name" value="FGAR-AT_PurM_N-like"/>
</dbReference>
<feature type="region of interest" description="Disordered" evidence="16">
    <location>
        <begin position="1415"/>
        <end position="1436"/>
    </location>
</feature>
<dbReference type="SUPFAM" id="SSF55326">
    <property type="entry name" value="PurM N-terminal domain-like"/>
    <property type="match status" value="2"/>
</dbReference>
<evidence type="ECO:0000256" key="9">
    <source>
        <dbReference type="ARBA" id="ARBA00022840"/>
    </source>
</evidence>
<dbReference type="SUPFAM" id="SSF52317">
    <property type="entry name" value="Class I glutamine amidotransferase-like"/>
    <property type="match status" value="1"/>
</dbReference>
<evidence type="ECO:0000256" key="2">
    <source>
        <dbReference type="ARBA" id="ARBA00008608"/>
    </source>
</evidence>
<dbReference type="PANTHER" id="PTHR10099:SF1">
    <property type="entry name" value="PHOSPHORIBOSYLFORMYLGLYCINAMIDINE SYNTHASE"/>
    <property type="match status" value="1"/>
</dbReference>
<dbReference type="FunFam" id="3.40.50.880:FF:000008">
    <property type="entry name" value="Phosphoribosylformylglycinamidine synthase"/>
    <property type="match status" value="1"/>
</dbReference>
<dbReference type="FunFam" id="3.30.1330.10:FF:000005">
    <property type="entry name" value="Phosphoribosylformylglycinamidine synthase"/>
    <property type="match status" value="1"/>
</dbReference>
<organism evidence="21 22">
    <name type="scientific">Dimargaris verticillata</name>
    <dbReference type="NCBI Taxonomy" id="2761393"/>
    <lineage>
        <taxon>Eukaryota</taxon>
        <taxon>Fungi</taxon>
        <taxon>Fungi incertae sedis</taxon>
        <taxon>Zoopagomycota</taxon>
        <taxon>Kickxellomycotina</taxon>
        <taxon>Dimargaritomycetes</taxon>
        <taxon>Dimargaritales</taxon>
        <taxon>Dimargaritaceae</taxon>
        <taxon>Dimargaris</taxon>
    </lineage>
</organism>
<dbReference type="GO" id="GO:0006189">
    <property type="term" value="P:'de novo' IMP biosynthetic process"/>
    <property type="evidence" value="ECO:0007669"/>
    <property type="project" value="InterPro"/>
</dbReference>
<proteinExistence type="inferred from homology"/>
<dbReference type="Proteomes" id="UP001151582">
    <property type="component" value="Unassembled WGS sequence"/>
</dbReference>
<dbReference type="PROSITE" id="PS51273">
    <property type="entry name" value="GATASE_TYPE_1"/>
    <property type="match status" value="1"/>
</dbReference>
<dbReference type="InterPro" id="IPR010073">
    <property type="entry name" value="PurL_large"/>
</dbReference>
<dbReference type="EC" id="6.3.5.3" evidence="3"/>
<evidence type="ECO:0000313" key="21">
    <source>
        <dbReference type="EMBL" id="KAJ1981905.1"/>
    </source>
</evidence>
<dbReference type="InterPro" id="IPR041609">
    <property type="entry name" value="PurL_linker"/>
</dbReference>
<dbReference type="SUPFAM" id="SSF56042">
    <property type="entry name" value="PurM C-terminal domain-like"/>
    <property type="match status" value="3"/>
</dbReference>
<dbReference type="HAMAP" id="MF_00419">
    <property type="entry name" value="PurL_1"/>
    <property type="match status" value="1"/>
</dbReference>
<evidence type="ECO:0000256" key="10">
    <source>
        <dbReference type="ARBA" id="ARBA00022842"/>
    </source>
</evidence>